<dbReference type="Pfam" id="PF00294">
    <property type="entry name" value="PfkB"/>
    <property type="match status" value="1"/>
</dbReference>
<keyword evidence="2" id="KW-0418">Kinase</keyword>
<keyword evidence="3" id="KW-1185">Reference proteome</keyword>
<dbReference type="GO" id="GO:0016301">
    <property type="term" value="F:kinase activity"/>
    <property type="evidence" value="ECO:0007669"/>
    <property type="project" value="UniProtKB-KW"/>
</dbReference>
<comment type="caution">
    <text evidence="2">The sequence shown here is derived from an EMBL/GenBank/DDBJ whole genome shotgun (WGS) entry which is preliminary data.</text>
</comment>
<evidence type="ECO:0000259" key="1">
    <source>
        <dbReference type="Pfam" id="PF00294"/>
    </source>
</evidence>
<name>A0ABD5S3U4_9EURY</name>
<reference evidence="2 3" key="1">
    <citation type="journal article" date="2019" name="Int. J. Syst. Evol. Microbiol.">
        <title>The Global Catalogue of Microorganisms (GCM) 10K type strain sequencing project: providing services to taxonomists for standard genome sequencing and annotation.</title>
        <authorList>
            <consortium name="The Broad Institute Genomics Platform"/>
            <consortium name="The Broad Institute Genome Sequencing Center for Infectious Disease"/>
            <person name="Wu L."/>
            <person name="Ma J."/>
        </authorList>
    </citation>
    <scope>NUCLEOTIDE SEQUENCE [LARGE SCALE GENOMIC DNA]</scope>
    <source>
        <strain evidence="2 3">NBRC 111368</strain>
    </source>
</reference>
<protein>
    <submittedName>
        <fullName evidence="2">PfkB family carbohydrate kinase</fullName>
    </submittedName>
</protein>
<dbReference type="SUPFAM" id="SSF53613">
    <property type="entry name" value="Ribokinase-like"/>
    <property type="match status" value="1"/>
</dbReference>
<proteinExistence type="predicted"/>
<dbReference type="InterPro" id="IPR029056">
    <property type="entry name" value="Ribokinase-like"/>
</dbReference>
<gene>
    <name evidence="2" type="ORF">ACFQE1_17860</name>
</gene>
<evidence type="ECO:0000313" key="3">
    <source>
        <dbReference type="Proteomes" id="UP001596328"/>
    </source>
</evidence>
<dbReference type="InterPro" id="IPR011611">
    <property type="entry name" value="PfkB_dom"/>
</dbReference>
<sequence>MSGILVAGETLVDFIPDAPGPLAGVESFSRRAGGAPANVAVGLARL</sequence>
<dbReference type="EMBL" id="JBHSWU010000947">
    <property type="protein sequence ID" value="MFC6726196.1"/>
    <property type="molecule type" value="Genomic_DNA"/>
</dbReference>
<organism evidence="2 3">
    <name type="scientific">Halobium palmae</name>
    <dbReference type="NCBI Taxonomy" id="1776492"/>
    <lineage>
        <taxon>Archaea</taxon>
        <taxon>Methanobacteriati</taxon>
        <taxon>Methanobacteriota</taxon>
        <taxon>Stenosarchaea group</taxon>
        <taxon>Halobacteria</taxon>
        <taxon>Halobacteriales</taxon>
        <taxon>Haloferacaceae</taxon>
        <taxon>Halobium</taxon>
    </lineage>
</organism>
<dbReference type="AlphaFoldDB" id="A0ABD5S3U4"/>
<feature type="domain" description="Carbohydrate kinase PfkB" evidence="1">
    <location>
        <begin position="2"/>
        <end position="46"/>
    </location>
</feature>
<keyword evidence="2" id="KW-0808">Transferase</keyword>
<dbReference type="Gene3D" id="3.40.1190.20">
    <property type="match status" value="1"/>
</dbReference>
<evidence type="ECO:0000313" key="2">
    <source>
        <dbReference type="EMBL" id="MFC6726196.1"/>
    </source>
</evidence>
<accession>A0ABD5S3U4</accession>
<feature type="non-terminal residue" evidence="2">
    <location>
        <position position="46"/>
    </location>
</feature>
<dbReference type="Proteomes" id="UP001596328">
    <property type="component" value="Unassembled WGS sequence"/>
</dbReference>